<proteinExistence type="predicted"/>
<evidence type="ECO:0000313" key="4">
    <source>
        <dbReference type="Proteomes" id="UP000250991"/>
    </source>
</evidence>
<accession>A0A2X3JMP2</accession>
<feature type="region of interest" description="Disordered" evidence="1">
    <location>
        <begin position="1"/>
        <end position="40"/>
    </location>
</feature>
<evidence type="ECO:0000313" key="5">
    <source>
        <dbReference type="Proteomes" id="UP000255543"/>
    </source>
</evidence>
<organism evidence="2 4">
    <name type="scientific">Escherichia coli</name>
    <dbReference type="NCBI Taxonomy" id="562"/>
    <lineage>
        <taxon>Bacteria</taxon>
        <taxon>Pseudomonadati</taxon>
        <taxon>Pseudomonadota</taxon>
        <taxon>Gammaproteobacteria</taxon>
        <taxon>Enterobacterales</taxon>
        <taxon>Enterobacteriaceae</taxon>
        <taxon>Escherichia</taxon>
    </lineage>
</organism>
<evidence type="ECO:0000313" key="3">
    <source>
        <dbReference type="EMBL" id="STL03632.1"/>
    </source>
</evidence>
<evidence type="ECO:0000313" key="2">
    <source>
        <dbReference type="EMBL" id="SQD01046.1"/>
    </source>
</evidence>
<sequence>MAASSDAGSNFACNGPNSAVTPSTSVNPVSKKGRGTSFASSSCVSKLQVANSDAPMIKRLKKRL</sequence>
<feature type="compositionally biased region" description="Polar residues" evidence="1">
    <location>
        <begin position="1"/>
        <end position="28"/>
    </location>
</feature>
<gene>
    <name evidence="2" type="ORF">NCTC8009_01456</name>
    <name evidence="3" type="ORF">NCTC8179_05896</name>
</gene>
<dbReference type="Proteomes" id="UP000255543">
    <property type="component" value="Unassembled WGS sequence"/>
</dbReference>
<reference evidence="4 5" key="1">
    <citation type="submission" date="2018-06" db="EMBL/GenBank/DDBJ databases">
        <authorList>
            <consortium name="Pathogen Informatics"/>
            <person name="Doyle S."/>
        </authorList>
    </citation>
    <scope>NUCLEOTIDE SEQUENCE [LARGE SCALE GENOMIC DNA]</scope>
    <source>
        <strain evidence="2 4">NCTC8009</strain>
        <strain evidence="3 5">NCTC8179</strain>
    </source>
</reference>
<evidence type="ECO:0000256" key="1">
    <source>
        <dbReference type="SAM" id="MobiDB-lite"/>
    </source>
</evidence>
<name>A0A2X3JMP2_ECOLX</name>
<protein>
    <submittedName>
        <fullName evidence="2">Uncharacterized protein</fullName>
    </submittedName>
</protein>
<dbReference type="EMBL" id="UGEB01000001">
    <property type="protein sequence ID" value="STL03632.1"/>
    <property type="molecule type" value="Genomic_DNA"/>
</dbReference>
<dbReference type="Proteomes" id="UP000250991">
    <property type="component" value="Unassembled WGS sequence"/>
</dbReference>
<dbReference type="AlphaFoldDB" id="A0A2X3JMP2"/>
<dbReference type="EMBL" id="UARW01000010">
    <property type="protein sequence ID" value="SQD01046.1"/>
    <property type="molecule type" value="Genomic_DNA"/>
</dbReference>